<proteinExistence type="predicted"/>
<dbReference type="InterPro" id="IPR037175">
    <property type="entry name" value="KFase_sf"/>
</dbReference>
<dbReference type="SUPFAM" id="SSF102198">
    <property type="entry name" value="Putative cyclase"/>
    <property type="match status" value="1"/>
</dbReference>
<reference evidence="1 2" key="1">
    <citation type="journal article" date="2019" name="Int. J. Syst. Evol. Microbiol.">
        <title>The Global Catalogue of Microorganisms (GCM) 10K type strain sequencing project: providing services to taxonomists for standard genome sequencing and annotation.</title>
        <authorList>
            <consortium name="The Broad Institute Genomics Platform"/>
            <consortium name="The Broad Institute Genome Sequencing Center for Infectious Disease"/>
            <person name="Wu L."/>
            <person name="Ma J."/>
        </authorList>
    </citation>
    <scope>NUCLEOTIDE SEQUENCE [LARGE SCALE GENOMIC DNA]</scope>
    <source>
        <strain evidence="1 2">PSRA2</strain>
    </source>
</reference>
<organism evidence="1 2">
    <name type="scientific">Halomarina ordinaria</name>
    <dbReference type="NCBI Taxonomy" id="3033939"/>
    <lineage>
        <taxon>Archaea</taxon>
        <taxon>Methanobacteriati</taxon>
        <taxon>Methanobacteriota</taxon>
        <taxon>Stenosarchaea group</taxon>
        <taxon>Halobacteria</taxon>
        <taxon>Halobacteriales</taxon>
        <taxon>Natronomonadaceae</taxon>
        <taxon>Halomarina</taxon>
    </lineage>
</organism>
<evidence type="ECO:0000313" key="2">
    <source>
        <dbReference type="Proteomes" id="UP001596406"/>
    </source>
</evidence>
<name>A0ABD5UBM1_9EURY</name>
<accession>A0ABD5UBM1</accession>
<evidence type="ECO:0000313" key="1">
    <source>
        <dbReference type="EMBL" id="MFC6837743.1"/>
    </source>
</evidence>
<comment type="caution">
    <text evidence="1">The sequence shown here is derived from an EMBL/GenBank/DDBJ whole genome shotgun (WGS) entry which is preliminary data.</text>
</comment>
<dbReference type="PANTHER" id="PTHR34861:SF10">
    <property type="entry name" value="CYCLASE"/>
    <property type="match status" value="1"/>
</dbReference>
<dbReference type="Proteomes" id="UP001596406">
    <property type="component" value="Unassembled WGS sequence"/>
</dbReference>
<dbReference type="PANTHER" id="PTHR34861">
    <property type="match status" value="1"/>
</dbReference>
<dbReference type="GO" id="GO:0016787">
    <property type="term" value="F:hydrolase activity"/>
    <property type="evidence" value="ECO:0007669"/>
    <property type="project" value="UniProtKB-KW"/>
</dbReference>
<dbReference type="RefSeq" id="WP_304449406.1">
    <property type="nucleotide sequence ID" value="NZ_JARRAH010000001.1"/>
</dbReference>
<dbReference type="AlphaFoldDB" id="A0ABD5UBM1"/>
<dbReference type="Pfam" id="PF04199">
    <property type="entry name" value="Cyclase"/>
    <property type="match status" value="1"/>
</dbReference>
<dbReference type="Gene3D" id="3.50.30.50">
    <property type="entry name" value="Putative cyclase"/>
    <property type="match status" value="1"/>
</dbReference>
<keyword evidence="2" id="KW-1185">Reference proteome</keyword>
<dbReference type="InterPro" id="IPR007325">
    <property type="entry name" value="KFase/CYL"/>
</dbReference>
<protein>
    <submittedName>
        <fullName evidence="1">Cyclase family protein</fullName>
        <ecNumber evidence="1">3.5.-.-</ecNumber>
    </submittedName>
</protein>
<dbReference type="EMBL" id="JBHSXM010000001">
    <property type="protein sequence ID" value="MFC6837743.1"/>
    <property type="molecule type" value="Genomic_DNA"/>
</dbReference>
<gene>
    <name evidence="1" type="ORF">ACFQHK_14710</name>
</gene>
<sequence length="319" mass="35374">MSERDITEVLADAPSNWGKWGDDDETGALNYLTEAEVLRGVQAVEHGRTFTLGLPIGRREGDPVWPGRSAADHYMELDKGHFESGKFEMPAAGGLEYADDVIYMFLQGTTQFDALGHVWYDDQLYNGFDAGTTKGGMGRCSIEPMADHGVVGRGVLLDVARHRGRERLDRGERITLDDLEACADEQGVDLRPRDIPLIRTGWIELFYEEGEEAFYGDEFDEPGITYSDDLVEWFHEMEIPAFGTDTIANEQTVSDETETLLPLHGALLRDQGVAFNEINRLDELADDCAEDGKYDFLYVGSPLKIVGGTGSPVNPIAIK</sequence>
<keyword evidence="1" id="KW-0378">Hydrolase</keyword>
<dbReference type="EC" id="3.5.-.-" evidence="1"/>